<dbReference type="Pfam" id="PF13468">
    <property type="entry name" value="Glyoxalase_3"/>
    <property type="match status" value="1"/>
</dbReference>
<dbReference type="PANTHER" id="PTHR40265">
    <property type="entry name" value="BLL2707 PROTEIN"/>
    <property type="match status" value="1"/>
</dbReference>
<sequence>MMVDHCVLPTATLGAARERLEALGFTVAPDARHPFGTANCCVFFEDGSYLEPLAVADRAAAQAAADADNTFVLRDRLFRLHSGEEGFSALVLRTQDAAADQARFVEQGISAGPPLSFSRPMVDRDGVRGEASFRLAFAAPDSPACFFFTCERVAMPATGARLSQGHDNGALGIAKVLAVAGERQDDAAFLARLFAGAGDVQDWALGDAVFSLLAPREARRLYGIETGGEKRLRLAGIVFRVRETAVLLQRLAVAKIAHTVHEGSIVVPPAPGQGAHFIFEEPAA</sequence>
<organism evidence="2 3">
    <name type="scientific">Chelativorans intermedius</name>
    <dbReference type="NCBI Taxonomy" id="515947"/>
    <lineage>
        <taxon>Bacteria</taxon>
        <taxon>Pseudomonadati</taxon>
        <taxon>Pseudomonadota</taxon>
        <taxon>Alphaproteobacteria</taxon>
        <taxon>Hyphomicrobiales</taxon>
        <taxon>Phyllobacteriaceae</taxon>
        <taxon>Chelativorans</taxon>
    </lineage>
</organism>
<dbReference type="RefSeq" id="WP_261521519.1">
    <property type="nucleotide sequence ID" value="NZ_JAODNW010000019.1"/>
</dbReference>
<protein>
    <submittedName>
        <fullName evidence="2">VOC family protein</fullName>
    </submittedName>
</protein>
<proteinExistence type="predicted"/>
<keyword evidence="3" id="KW-1185">Reference proteome</keyword>
<reference evidence="2 3" key="1">
    <citation type="submission" date="2024-09" db="EMBL/GenBank/DDBJ databases">
        <authorList>
            <person name="Sun Q."/>
            <person name="Mori K."/>
        </authorList>
    </citation>
    <scope>NUCLEOTIDE SEQUENCE [LARGE SCALE GENOMIC DNA]</scope>
    <source>
        <strain evidence="2 3">CCM 8543</strain>
    </source>
</reference>
<dbReference type="InterPro" id="IPR025870">
    <property type="entry name" value="Glyoxalase-like_dom"/>
</dbReference>
<evidence type="ECO:0000313" key="3">
    <source>
        <dbReference type="Proteomes" id="UP001589755"/>
    </source>
</evidence>
<dbReference type="PANTHER" id="PTHR40265:SF1">
    <property type="entry name" value="GLYOXALASE-LIKE DOMAIN-CONTAINING PROTEIN"/>
    <property type="match status" value="1"/>
</dbReference>
<comment type="caution">
    <text evidence="2">The sequence shown here is derived from an EMBL/GenBank/DDBJ whole genome shotgun (WGS) entry which is preliminary data.</text>
</comment>
<dbReference type="EMBL" id="JBHLXD010000011">
    <property type="protein sequence ID" value="MFC0208470.1"/>
    <property type="molecule type" value="Genomic_DNA"/>
</dbReference>
<accession>A0ABV6D771</accession>
<gene>
    <name evidence="2" type="ORF">ACFFJ2_08675</name>
</gene>
<dbReference type="Gene3D" id="3.10.180.10">
    <property type="entry name" value="2,3-Dihydroxybiphenyl 1,2-Dioxygenase, domain 1"/>
    <property type="match status" value="1"/>
</dbReference>
<dbReference type="SUPFAM" id="SSF54593">
    <property type="entry name" value="Glyoxalase/Bleomycin resistance protein/Dihydroxybiphenyl dioxygenase"/>
    <property type="match status" value="1"/>
</dbReference>
<dbReference type="Proteomes" id="UP001589755">
    <property type="component" value="Unassembled WGS sequence"/>
</dbReference>
<name>A0ABV6D771_9HYPH</name>
<evidence type="ECO:0000313" key="2">
    <source>
        <dbReference type="EMBL" id="MFC0208470.1"/>
    </source>
</evidence>
<feature type="domain" description="Glyoxalase-like" evidence="1">
    <location>
        <begin position="3"/>
        <end position="193"/>
    </location>
</feature>
<dbReference type="InterPro" id="IPR029068">
    <property type="entry name" value="Glyas_Bleomycin-R_OHBP_Dase"/>
</dbReference>
<evidence type="ECO:0000259" key="1">
    <source>
        <dbReference type="Pfam" id="PF13468"/>
    </source>
</evidence>